<comment type="subcellular location">
    <subcellularLocation>
        <location evidence="4">Membrane</location>
        <topology evidence="4">Peripheral membrane protein</topology>
    </subcellularLocation>
</comment>
<dbReference type="InterPro" id="IPR000744">
    <property type="entry name" value="NSF_attach"/>
</dbReference>
<dbReference type="PANTHER" id="PTHR13768">
    <property type="entry name" value="SOLUBLE NSF ATTACHMENT PROTEIN SNAP"/>
    <property type="match status" value="1"/>
</dbReference>
<evidence type="ECO:0000313" key="6">
    <source>
        <dbReference type="Proteomes" id="UP001301350"/>
    </source>
</evidence>
<dbReference type="PRINTS" id="PR00448">
    <property type="entry name" value="NSFATTACHMNT"/>
</dbReference>
<name>A0AAV9IXT0_CYACA</name>
<evidence type="ECO:0000256" key="1">
    <source>
        <dbReference type="ARBA" id="ARBA00010050"/>
    </source>
</evidence>
<keyword evidence="4" id="KW-0931">ER-Golgi transport</keyword>
<proteinExistence type="inferred from homology"/>
<dbReference type="InterPro" id="IPR011990">
    <property type="entry name" value="TPR-like_helical_dom_sf"/>
</dbReference>
<dbReference type="GO" id="GO:0019905">
    <property type="term" value="F:syntaxin binding"/>
    <property type="evidence" value="ECO:0007669"/>
    <property type="project" value="TreeGrafter"/>
</dbReference>
<dbReference type="GO" id="GO:0005483">
    <property type="term" value="F:soluble NSF attachment protein activity"/>
    <property type="evidence" value="ECO:0007669"/>
    <property type="project" value="TreeGrafter"/>
</dbReference>
<dbReference type="EMBL" id="JANCYW010000011">
    <property type="protein sequence ID" value="KAK4537118.1"/>
    <property type="molecule type" value="Genomic_DNA"/>
</dbReference>
<dbReference type="GO" id="GO:0005774">
    <property type="term" value="C:vacuolar membrane"/>
    <property type="evidence" value="ECO:0007669"/>
    <property type="project" value="TreeGrafter"/>
</dbReference>
<dbReference type="PANTHER" id="PTHR13768:SF8">
    <property type="entry name" value="ALPHA-SOLUBLE NSF ATTACHMENT PROTEIN"/>
    <property type="match status" value="1"/>
</dbReference>
<gene>
    <name evidence="5" type="ORF">CDCA_CDCA11G3143</name>
</gene>
<dbReference type="Pfam" id="PF14938">
    <property type="entry name" value="SNAP"/>
    <property type="match status" value="1"/>
</dbReference>
<keyword evidence="6" id="KW-1185">Reference proteome</keyword>
<evidence type="ECO:0000256" key="4">
    <source>
        <dbReference type="RuleBase" id="RU367013"/>
    </source>
</evidence>
<dbReference type="SUPFAM" id="SSF48452">
    <property type="entry name" value="TPR-like"/>
    <property type="match status" value="1"/>
</dbReference>
<dbReference type="CDD" id="cd15832">
    <property type="entry name" value="SNAP"/>
    <property type="match status" value="1"/>
</dbReference>
<comment type="caution">
    <text evidence="5">The sequence shown here is derived from an EMBL/GenBank/DDBJ whole genome shotgun (WGS) entry which is preliminary data.</text>
</comment>
<accession>A0AAV9IXT0</accession>
<dbReference type="Proteomes" id="UP001301350">
    <property type="component" value="Unassembled WGS sequence"/>
</dbReference>
<reference evidence="5 6" key="1">
    <citation type="submission" date="2022-07" db="EMBL/GenBank/DDBJ databases">
        <title>Genome-wide signatures of adaptation to extreme environments.</title>
        <authorList>
            <person name="Cho C.H."/>
            <person name="Yoon H.S."/>
        </authorList>
    </citation>
    <scope>NUCLEOTIDE SEQUENCE [LARGE SCALE GENOMIC DNA]</scope>
    <source>
        <strain evidence="5 6">DBV 063 E5</strain>
    </source>
</reference>
<comment type="function">
    <text evidence="4">Required for vesicular transport between the endoplasmic reticulum and the Golgi apparatus.</text>
</comment>
<comment type="similarity">
    <text evidence="1 4">Belongs to the SNAP family.</text>
</comment>
<dbReference type="GO" id="GO:0006886">
    <property type="term" value="P:intracellular protein transport"/>
    <property type="evidence" value="ECO:0007669"/>
    <property type="project" value="UniProtKB-UniRule"/>
</dbReference>
<evidence type="ECO:0000313" key="5">
    <source>
        <dbReference type="EMBL" id="KAK4537118.1"/>
    </source>
</evidence>
<organism evidence="5 6">
    <name type="scientific">Cyanidium caldarium</name>
    <name type="common">Red alga</name>
    <dbReference type="NCBI Taxonomy" id="2771"/>
    <lineage>
        <taxon>Eukaryota</taxon>
        <taxon>Rhodophyta</taxon>
        <taxon>Bangiophyceae</taxon>
        <taxon>Cyanidiales</taxon>
        <taxon>Cyanidiaceae</taxon>
        <taxon>Cyanidium</taxon>
    </lineage>
</organism>
<keyword evidence="3 4" id="KW-0653">Protein transport</keyword>
<dbReference type="Gene3D" id="1.25.40.10">
    <property type="entry name" value="Tetratricopeptide repeat domain"/>
    <property type="match status" value="1"/>
</dbReference>
<sequence>MGLFSSGRSSAKPVPTRERDPRVDEAYLLLNAGEETWSAADAAARSFGRFLGLRSASAKYEEAADYFQRAGNHFKLAKRWKLAGEAYRRTADCLLKLKDHEHEAASAYVDAANCLKKSDADPAAAITALESAIAIHTERGRFGMAARLAKEVAEIHEVLTQDETPDSNSTARSLAVAEAYQRAADLYLGEEARSHANSCLLKVAQYYALAGDYAHAIDTFEQVARQSLESSLLRYHAKDSLQRAALCHLCASDEVGAERALNQYAQWDASFGGSREQRFVSEVMAAVASGDVDAFTQVVFDYDAVSKLDPWKTSVLLRIKNQMRHAEEDVT</sequence>
<dbReference type="AlphaFoldDB" id="A0AAV9IXT0"/>
<keyword evidence="4" id="KW-0472">Membrane</keyword>
<evidence type="ECO:0000256" key="3">
    <source>
        <dbReference type="ARBA" id="ARBA00022927"/>
    </source>
</evidence>
<protein>
    <recommendedName>
        <fullName evidence="7">Alpha-soluble NSF attachment protein</fullName>
    </recommendedName>
</protein>
<keyword evidence="2 4" id="KW-0813">Transport</keyword>
<evidence type="ECO:0000256" key="2">
    <source>
        <dbReference type="ARBA" id="ARBA00022448"/>
    </source>
</evidence>
<dbReference type="GO" id="GO:0031201">
    <property type="term" value="C:SNARE complex"/>
    <property type="evidence" value="ECO:0007669"/>
    <property type="project" value="TreeGrafter"/>
</dbReference>
<evidence type="ECO:0008006" key="7">
    <source>
        <dbReference type="Google" id="ProtNLM"/>
    </source>
</evidence>
<dbReference type="GO" id="GO:0035494">
    <property type="term" value="P:SNARE complex disassembly"/>
    <property type="evidence" value="ECO:0007669"/>
    <property type="project" value="TreeGrafter"/>
</dbReference>